<organism evidence="2 3">
    <name type="scientific">Savagea faecisuis</name>
    <dbReference type="NCBI Taxonomy" id="1274803"/>
    <lineage>
        <taxon>Bacteria</taxon>
        <taxon>Bacillati</taxon>
        <taxon>Bacillota</taxon>
        <taxon>Bacilli</taxon>
        <taxon>Bacillales</taxon>
        <taxon>Caryophanaceae</taxon>
        <taxon>Savagea</taxon>
    </lineage>
</organism>
<evidence type="ECO:0000313" key="2">
    <source>
        <dbReference type="EMBL" id="MFD0942800.1"/>
    </source>
</evidence>
<dbReference type="RefSeq" id="WP_381009652.1">
    <property type="nucleotide sequence ID" value="NZ_JBHTJF010000014.1"/>
</dbReference>
<name>A0ABW3GUF9_9BACL</name>
<gene>
    <name evidence="2" type="ORF">ACFQ0V_03325</name>
</gene>
<feature type="transmembrane region" description="Helical" evidence="1">
    <location>
        <begin position="7"/>
        <end position="27"/>
    </location>
</feature>
<keyword evidence="1" id="KW-1133">Transmembrane helix</keyword>
<sequence>MQQFSAWSWVCFILSVAMLSIGFYKMYVYESPLIEYWEYSEGEEELSEQQPGQNAYVMDDGYNYVINGNYAIAYFVLFGVFFISAWLIRGVELLEQAYANKDTSLK</sequence>
<evidence type="ECO:0000313" key="3">
    <source>
        <dbReference type="Proteomes" id="UP001596976"/>
    </source>
</evidence>
<keyword evidence="1" id="KW-0812">Transmembrane</keyword>
<comment type="caution">
    <text evidence="2">The sequence shown here is derived from an EMBL/GenBank/DDBJ whole genome shotgun (WGS) entry which is preliminary data.</text>
</comment>
<evidence type="ECO:0000256" key="1">
    <source>
        <dbReference type="SAM" id="Phobius"/>
    </source>
</evidence>
<accession>A0ABW3GUF9</accession>
<reference evidence="3" key="1">
    <citation type="journal article" date="2019" name="Int. J. Syst. Evol. Microbiol.">
        <title>The Global Catalogue of Microorganisms (GCM) 10K type strain sequencing project: providing services to taxonomists for standard genome sequencing and annotation.</title>
        <authorList>
            <consortium name="The Broad Institute Genomics Platform"/>
            <consortium name="The Broad Institute Genome Sequencing Center for Infectious Disease"/>
            <person name="Wu L."/>
            <person name="Ma J."/>
        </authorList>
    </citation>
    <scope>NUCLEOTIDE SEQUENCE [LARGE SCALE GENOMIC DNA]</scope>
    <source>
        <strain evidence="3">CCUG 63563</strain>
    </source>
</reference>
<feature type="transmembrane region" description="Helical" evidence="1">
    <location>
        <begin position="70"/>
        <end position="88"/>
    </location>
</feature>
<evidence type="ECO:0008006" key="4">
    <source>
        <dbReference type="Google" id="ProtNLM"/>
    </source>
</evidence>
<protein>
    <recommendedName>
        <fullName evidence="4">ATP synthase F0 subunit 8</fullName>
    </recommendedName>
</protein>
<keyword evidence="1" id="KW-0472">Membrane</keyword>
<proteinExistence type="predicted"/>
<keyword evidence="3" id="KW-1185">Reference proteome</keyword>
<dbReference type="Proteomes" id="UP001596976">
    <property type="component" value="Unassembled WGS sequence"/>
</dbReference>
<dbReference type="EMBL" id="JBHTJF010000014">
    <property type="protein sequence ID" value="MFD0942800.1"/>
    <property type="molecule type" value="Genomic_DNA"/>
</dbReference>